<evidence type="ECO:0000256" key="3">
    <source>
        <dbReference type="ARBA" id="ARBA00016337"/>
    </source>
</evidence>
<dbReference type="Gene3D" id="3.10.520.10">
    <property type="entry name" value="ApbE-like domains"/>
    <property type="match status" value="1"/>
</dbReference>
<evidence type="ECO:0000256" key="10">
    <source>
        <dbReference type="ARBA" id="ARBA00048540"/>
    </source>
</evidence>
<comment type="caution">
    <text evidence="11">The sequence shown here is derived from an EMBL/GenBank/DDBJ whole genome shotgun (WGS) entry which is preliminary data.</text>
</comment>
<dbReference type="Pfam" id="PF02424">
    <property type="entry name" value="ApbE"/>
    <property type="match status" value="1"/>
</dbReference>
<dbReference type="EC" id="2.7.1.180" evidence="2"/>
<evidence type="ECO:0000313" key="11">
    <source>
        <dbReference type="EMBL" id="NEG90062.1"/>
    </source>
</evidence>
<evidence type="ECO:0000256" key="1">
    <source>
        <dbReference type="ARBA" id="ARBA00001946"/>
    </source>
</evidence>
<name>A0A6N9Z5Z2_9BIFI</name>
<dbReference type="InterPro" id="IPR024932">
    <property type="entry name" value="ApbE"/>
</dbReference>
<keyword evidence="4" id="KW-0285">Flavoprotein</keyword>
<dbReference type="AlphaFoldDB" id="A0A6N9Z5Z2"/>
<dbReference type="Proteomes" id="UP000469194">
    <property type="component" value="Unassembled WGS sequence"/>
</dbReference>
<evidence type="ECO:0000256" key="4">
    <source>
        <dbReference type="ARBA" id="ARBA00022630"/>
    </source>
</evidence>
<evidence type="ECO:0000256" key="6">
    <source>
        <dbReference type="ARBA" id="ARBA00022723"/>
    </source>
</evidence>
<organism evidence="11 12">
    <name type="scientific">Bifidobacterium aerophilum</name>
    <dbReference type="NCBI Taxonomy" id="1798155"/>
    <lineage>
        <taxon>Bacteria</taxon>
        <taxon>Bacillati</taxon>
        <taxon>Actinomycetota</taxon>
        <taxon>Actinomycetes</taxon>
        <taxon>Bifidobacteriales</taxon>
        <taxon>Bifidobacteriaceae</taxon>
        <taxon>Bifidobacterium</taxon>
    </lineage>
</organism>
<evidence type="ECO:0000256" key="7">
    <source>
        <dbReference type="ARBA" id="ARBA00022827"/>
    </source>
</evidence>
<proteinExistence type="predicted"/>
<evidence type="ECO:0000256" key="2">
    <source>
        <dbReference type="ARBA" id="ARBA00011955"/>
    </source>
</evidence>
<evidence type="ECO:0000256" key="8">
    <source>
        <dbReference type="ARBA" id="ARBA00022842"/>
    </source>
</evidence>
<comment type="catalytic activity">
    <reaction evidence="10">
        <text>L-threonyl-[protein] + FAD = FMN-L-threonyl-[protein] + AMP + H(+)</text>
        <dbReference type="Rhea" id="RHEA:36847"/>
        <dbReference type="Rhea" id="RHEA-COMP:11060"/>
        <dbReference type="Rhea" id="RHEA-COMP:11061"/>
        <dbReference type="ChEBI" id="CHEBI:15378"/>
        <dbReference type="ChEBI" id="CHEBI:30013"/>
        <dbReference type="ChEBI" id="CHEBI:57692"/>
        <dbReference type="ChEBI" id="CHEBI:74257"/>
        <dbReference type="ChEBI" id="CHEBI:456215"/>
        <dbReference type="EC" id="2.7.1.180"/>
    </reaction>
</comment>
<dbReference type="EMBL" id="WHZW01000017">
    <property type="protein sequence ID" value="NEG90062.1"/>
    <property type="molecule type" value="Genomic_DNA"/>
</dbReference>
<comment type="cofactor">
    <cofactor evidence="1">
        <name>Mg(2+)</name>
        <dbReference type="ChEBI" id="CHEBI:18420"/>
    </cofactor>
</comment>
<keyword evidence="8" id="KW-0460">Magnesium</keyword>
<dbReference type="SUPFAM" id="SSF143631">
    <property type="entry name" value="ApbE-like"/>
    <property type="match status" value="1"/>
</dbReference>
<dbReference type="GO" id="GO:0016740">
    <property type="term" value="F:transferase activity"/>
    <property type="evidence" value="ECO:0007669"/>
    <property type="project" value="UniProtKB-KW"/>
</dbReference>
<evidence type="ECO:0000313" key="12">
    <source>
        <dbReference type="Proteomes" id="UP000469194"/>
    </source>
</evidence>
<sequence>MPRVMAFPKALGTGMIARPSGSAATDTTAANALEARIAAFIGEYESVLSRFRDDSTVATMGRATRGGRFEFPDWAAGLFDLVDALVDTTDGAIDPCVGEDLIRLGYDARYSFALADDATTRLGAIHGRPTWRDDVTRNGDHGTTLVTRRPVHLDFGACGKGYLVDLVAAMTSPTDCPYLLIDAGGDLFVRSPHHPVTIALEDPSDTTRAVGTATVTHGALCASAPSRRHWRSAGGLELHHLINAIDGRPVDDVAATWTYVDADPAVRYPTALADGLATALFVADPNALAARFGFECAILRPDRTASVSRGFPGSLFTH</sequence>
<dbReference type="GO" id="GO:0046872">
    <property type="term" value="F:metal ion binding"/>
    <property type="evidence" value="ECO:0007669"/>
    <property type="project" value="UniProtKB-KW"/>
</dbReference>
<protein>
    <recommendedName>
        <fullName evidence="3">FAD:protein FMN transferase</fullName>
        <ecNumber evidence="2">2.7.1.180</ecNumber>
    </recommendedName>
    <alternativeName>
        <fullName evidence="9">Flavin transferase</fullName>
    </alternativeName>
</protein>
<evidence type="ECO:0000256" key="5">
    <source>
        <dbReference type="ARBA" id="ARBA00022679"/>
    </source>
</evidence>
<dbReference type="PANTHER" id="PTHR30040:SF2">
    <property type="entry name" value="FAD:PROTEIN FMN TRANSFERASE"/>
    <property type="match status" value="1"/>
</dbReference>
<keyword evidence="6" id="KW-0479">Metal-binding</keyword>
<reference evidence="11 12" key="1">
    <citation type="submission" date="2019-10" db="EMBL/GenBank/DDBJ databases">
        <title>Bifidobacterium from non-human primates.</title>
        <authorList>
            <person name="Modesto M."/>
        </authorList>
    </citation>
    <scope>NUCLEOTIDE SEQUENCE [LARGE SCALE GENOMIC DNA]</scope>
    <source>
        <strain evidence="11 12">TRE17</strain>
    </source>
</reference>
<gene>
    <name evidence="11" type="ORF">GFD25_08715</name>
</gene>
<evidence type="ECO:0000256" key="9">
    <source>
        <dbReference type="ARBA" id="ARBA00031306"/>
    </source>
</evidence>
<dbReference type="PANTHER" id="PTHR30040">
    <property type="entry name" value="THIAMINE BIOSYNTHESIS LIPOPROTEIN APBE"/>
    <property type="match status" value="1"/>
</dbReference>
<keyword evidence="7" id="KW-0274">FAD</keyword>
<dbReference type="InterPro" id="IPR003374">
    <property type="entry name" value="ApbE-like_sf"/>
</dbReference>
<keyword evidence="5 11" id="KW-0808">Transferase</keyword>
<accession>A0A6N9Z5Z2</accession>
<keyword evidence="12" id="KW-1185">Reference proteome</keyword>